<gene>
    <name evidence="19" type="ORF">DSTB1V02_LOCUS1769</name>
</gene>
<proteinExistence type="inferred from homology"/>
<keyword evidence="20" id="KW-1185">Reference proteome</keyword>
<evidence type="ECO:0000313" key="20">
    <source>
        <dbReference type="Proteomes" id="UP000677054"/>
    </source>
</evidence>
<evidence type="ECO:0000256" key="11">
    <source>
        <dbReference type="ARBA" id="ARBA00022737"/>
    </source>
</evidence>
<evidence type="ECO:0000256" key="15">
    <source>
        <dbReference type="ARBA" id="ARBA00023136"/>
    </source>
</evidence>
<dbReference type="Pfam" id="PF13499">
    <property type="entry name" value="EF-hand_7"/>
    <property type="match status" value="1"/>
</dbReference>
<comment type="subcellular location">
    <subcellularLocation>
        <location evidence="2">Cytoplasm</location>
    </subcellularLocation>
    <subcellularLocation>
        <location evidence="3">Golgi apparatus</location>
    </subcellularLocation>
    <subcellularLocation>
        <location evidence="1">Membrane</location>
        <topology evidence="1">Peripheral membrane protein</topology>
    </subcellularLocation>
    <subcellularLocation>
        <location evidence="4">Secreted</location>
    </subcellularLocation>
</comment>
<evidence type="ECO:0000256" key="13">
    <source>
        <dbReference type="ARBA" id="ARBA00023034"/>
    </source>
</evidence>
<dbReference type="EMBL" id="CAJPEV010000178">
    <property type="protein sequence ID" value="CAG0881869.1"/>
    <property type="molecule type" value="Genomic_DNA"/>
</dbReference>
<accession>A0A7R8X698</accession>
<feature type="compositionally biased region" description="Basic residues" evidence="16">
    <location>
        <begin position="218"/>
        <end position="228"/>
    </location>
</feature>
<evidence type="ECO:0000259" key="18">
    <source>
        <dbReference type="PROSITE" id="PS50222"/>
    </source>
</evidence>
<keyword evidence="6" id="KW-0963">Cytoplasm</keyword>
<evidence type="ECO:0000256" key="16">
    <source>
        <dbReference type="SAM" id="MobiDB-lite"/>
    </source>
</evidence>
<dbReference type="InterPro" id="IPR002048">
    <property type="entry name" value="EF_hand_dom"/>
</dbReference>
<dbReference type="Pfam" id="PF25434">
    <property type="entry name" value="NUCB1_N"/>
    <property type="match status" value="1"/>
</dbReference>
<feature type="compositionally biased region" description="Polar residues" evidence="16">
    <location>
        <begin position="518"/>
        <end position="531"/>
    </location>
</feature>
<feature type="compositionally biased region" description="Low complexity" evidence="16">
    <location>
        <begin position="402"/>
        <end position="474"/>
    </location>
</feature>
<keyword evidence="13" id="KW-0333">Golgi apparatus</keyword>
<evidence type="ECO:0000256" key="3">
    <source>
        <dbReference type="ARBA" id="ARBA00004555"/>
    </source>
</evidence>
<dbReference type="GO" id="GO:0005085">
    <property type="term" value="F:guanyl-nucleotide exchange factor activity"/>
    <property type="evidence" value="ECO:0007669"/>
    <property type="project" value="UniProtKB-KW"/>
</dbReference>
<evidence type="ECO:0000313" key="19">
    <source>
        <dbReference type="EMBL" id="CAD7241789.1"/>
    </source>
</evidence>
<keyword evidence="11" id="KW-0677">Repeat</keyword>
<evidence type="ECO:0000256" key="10">
    <source>
        <dbReference type="ARBA" id="ARBA00022729"/>
    </source>
</evidence>
<reference evidence="19" key="1">
    <citation type="submission" date="2020-11" db="EMBL/GenBank/DDBJ databases">
        <authorList>
            <person name="Tran Van P."/>
        </authorList>
    </citation>
    <scope>NUCLEOTIDE SEQUENCE</scope>
</reference>
<evidence type="ECO:0000256" key="6">
    <source>
        <dbReference type="ARBA" id="ARBA00022490"/>
    </source>
</evidence>
<feature type="compositionally biased region" description="Polar residues" evidence="16">
    <location>
        <begin position="475"/>
        <end position="487"/>
    </location>
</feature>
<dbReference type="GO" id="GO:0070062">
    <property type="term" value="C:extracellular exosome"/>
    <property type="evidence" value="ECO:0007669"/>
    <property type="project" value="TreeGrafter"/>
</dbReference>
<feature type="domain" description="EF-hand" evidence="18">
    <location>
        <begin position="245"/>
        <end position="280"/>
    </location>
</feature>
<dbReference type="EMBL" id="LR899695">
    <property type="protein sequence ID" value="CAD7241789.1"/>
    <property type="molecule type" value="Genomic_DNA"/>
</dbReference>
<feature type="region of interest" description="Disordered" evidence="16">
    <location>
        <begin position="378"/>
        <end position="554"/>
    </location>
</feature>
<sequence>MGVIPKSLGLPMAIGMGLSMLMVVDFCGAPPVNVKKNSTQDEAVKHDPNDTSGWDKMELEYQRYLQEVVNALESDADFRKKLEEAHVDDIRSGKIADQLNLVGHNVRTKLDEIKRTEMERLRHLAMQEYEQKNGINRSSFKIPVHLDLRNPKQFGEEDLRKLILQTTKDLEEADKQRKTEFKKYEMEKEYKRRKDVEKLPEEKKLELEKKHEEELKKHKEHPKLHHPGSKAQLEEVWQEQDHLEKGEFNLKTFFHMHDLDGNGYLDPDEVKLLFFNEVKKMYDPNAPEDDVYERDEELERMREHVFHETDVNRDSLISLDEFIEQSRKSEFQEDPGWVGLDEQDVYSDDEFQTYQREMEEYYRQHPNAIPPHGVPYEHVPYVDERGQPIGPGQYQIPHDQRQFQQDPRQREFQALPPQGQGQYQMPPPGQGQYQMPPQNQGQYQMPPQNQGQYQMPPQNQGQYQMPPQNQGQYQVRGQNQVPSQGKKQLNEGEPQVHPQGQQQGVPSPPSPPPVKTLEGNQVPSQDASQGQPLVKEPGASQEHKEESQPKQNKV</sequence>
<dbReference type="GO" id="GO:0016020">
    <property type="term" value="C:membrane"/>
    <property type="evidence" value="ECO:0007669"/>
    <property type="project" value="UniProtKB-SubCell"/>
</dbReference>
<keyword evidence="8" id="KW-0597">Phosphoprotein</keyword>
<evidence type="ECO:0000256" key="7">
    <source>
        <dbReference type="ARBA" id="ARBA00022525"/>
    </source>
</evidence>
<dbReference type="InterPro" id="IPR011992">
    <property type="entry name" value="EF-hand-dom_pair"/>
</dbReference>
<protein>
    <recommendedName>
        <fullName evidence="18">EF-hand domain-containing protein</fullName>
    </recommendedName>
</protein>
<evidence type="ECO:0000256" key="12">
    <source>
        <dbReference type="ARBA" id="ARBA00022837"/>
    </source>
</evidence>
<name>A0A7R8X698_9CRUS</name>
<feature type="chain" id="PRO_5036209029" description="EF-hand domain-containing protein" evidence="17">
    <location>
        <begin position="20"/>
        <end position="554"/>
    </location>
</feature>
<evidence type="ECO:0000256" key="2">
    <source>
        <dbReference type="ARBA" id="ARBA00004496"/>
    </source>
</evidence>
<dbReference type="GO" id="GO:0003677">
    <property type="term" value="F:DNA binding"/>
    <property type="evidence" value="ECO:0007669"/>
    <property type="project" value="UniProtKB-KW"/>
</dbReference>
<dbReference type="PANTHER" id="PTHR19237:SF20">
    <property type="entry name" value="NUCLEOBINDIN 1"/>
    <property type="match status" value="1"/>
</dbReference>
<feature type="signal peptide" evidence="17">
    <location>
        <begin position="1"/>
        <end position="19"/>
    </location>
</feature>
<keyword evidence="15" id="KW-0472">Membrane</keyword>
<dbReference type="CDD" id="cd00051">
    <property type="entry name" value="EFh"/>
    <property type="match status" value="1"/>
</dbReference>
<dbReference type="OrthoDB" id="5982823at2759"/>
<dbReference type="InterPro" id="IPR018247">
    <property type="entry name" value="EF_Hand_1_Ca_BS"/>
</dbReference>
<dbReference type="Gene3D" id="1.10.238.10">
    <property type="entry name" value="EF-hand"/>
    <property type="match status" value="1"/>
</dbReference>
<dbReference type="InterPro" id="IPR057576">
    <property type="entry name" value="NUCB1_N"/>
</dbReference>
<dbReference type="SUPFAM" id="SSF47473">
    <property type="entry name" value="EF-hand"/>
    <property type="match status" value="1"/>
</dbReference>
<dbReference type="InterPro" id="IPR040250">
    <property type="entry name" value="Nucleobindin"/>
</dbReference>
<dbReference type="PROSITE" id="PS00018">
    <property type="entry name" value="EF_HAND_1"/>
    <property type="match status" value="1"/>
</dbReference>
<evidence type="ECO:0000256" key="17">
    <source>
        <dbReference type="SAM" id="SignalP"/>
    </source>
</evidence>
<keyword evidence="12" id="KW-0106">Calcium</keyword>
<dbReference type="PROSITE" id="PS50222">
    <property type="entry name" value="EF_HAND_2"/>
    <property type="match status" value="1"/>
</dbReference>
<keyword evidence="14" id="KW-0238">DNA-binding</keyword>
<dbReference type="PANTHER" id="PTHR19237">
    <property type="entry name" value="NUCLEOBINDIN"/>
    <property type="match status" value="1"/>
</dbReference>
<dbReference type="GO" id="GO:0005793">
    <property type="term" value="C:endoplasmic reticulum-Golgi intermediate compartment"/>
    <property type="evidence" value="ECO:0007669"/>
    <property type="project" value="TreeGrafter"/>
</dbReference>
<evidence type="ECO:0000256" key="1">
    <source>
        <dbReference type="ARBA" id="ARBA00004170"/>
    </source>
</evidence>
<organism evidence="19">
    <name type="scientific">Darwinula stevensoni</name>
    <dbReference type="NCBI Taxonomy" id="69355"/>
    <lineage>
        <taxon>Eukaryota</taxon>
        <taxon>Metazoa</taxon>
        <taxon>Ecdysozoa</taxon>
        <taxon>Arthropoda</taxon>
        <taxon>Crustacea</taxon>
        <taxon>Oligostraca</taxon>
        <taxon>Ostracoda</taxon>
        <taxon>Podocopa</taxon>
        <taxon>Podocopida</taxon>
        <taxon>Darwinulocopina</taxon>
        <taxon>Darwinuloidea</taxon>
        <taxon>Darwinulidae</taxon>
        <taxon>Darwinula</taxon>
    </lineage>
</organism>
<evidence type="ECO:0000256" key="4">
    <source>
        <dbReference type="ARBA" id="ARBA00004613"/>
    </source>
</evidence>
<evidence type="ECO:0000256" key="8">
    <source>
        <dbReference type="ARBA" id="ARBA00022553"/>
    </source>
</evidence>
<keyword evidence="10 17" id="KW-0732">Signal</keyword>
<dbReference type="GO" id="GO:0005509">
    <property type="term" value="F:calcium ion binding"/>
    <property type="evidence" value="ECO:0007669"/>
    <property type="project" value="InterPro"/>
</dbReference>
<feature type="compositionally biased region" description="Low complexity" evidence="16">
    <location>
        <begin position="495"/>
        <end position="505"/>
    </location>
</feature>
<keyword evidence="9" id="KW-0344">Guanine-nucleotide releasing factor</keyword>
<evidence type="ECO:0000256" key="9">
    <source>
        <dbReference type="ARBA" id="ARBA00022658"/>
    </source>
</evidence>
<feature type="compositionally biased region" description="Basic and acidic residues" evidence="16">
    <location>
        <begin position="203"/>
        <end position="217"/>
    </location>
</feature>
<evidence type="ECO:0000256" key="5">
    <source>
        <dbReference type="ARBA" id="ARBA00008063"/>
    </source>
</evidence>
<keyword evidence="7" id="KW-0964">Secreted</keyword>
<dbReference type="GO" id="GO:0005794">
    <property type="term" value="C:Golgi apparatus"/>
    <property type="evidence" value="ECO:0007669"/>
    <property type="project" value="UniProtKB-SubCell"/>
</dbReference>
<evidence type="ECO:0000256" key="14">
    <source>
        <dbReference type="ARBA" id="ARBA00023125"/>
    </source>
</evidence>
<feature type="region of interest" description="Disordered" evidence="16">
    <location>
        <begin position="203"/>
        <end position="228"/>
    </location>
</feature>
<dbReference type="AlphaFoldDB" id="A0A7R8X698"/>
<dbReference type="Proteomes" id="UP000677054">
    <property type="component" value="Unassembled WGS sequence"/>
</dbReference>
<comment type="similarity">
    <text evidence="5">Belongs to the nucleobindin family.</text>
</comment>